<evidence type="ECO:0000313" key="3">
    <source>
        <dbReference type="WBParaSite" id="ACRNAN_scaffold6790.g19123.t1"/>
    </source>
</evidence>
<dbReference type="Proteomes" id="UP000887540">
    <property type="component" value="Unplaced"/>
</dbReference>
<name>A0A914EA37_9BILA</name>
<evidence type="ECO:0000313" key="2">
    <source>
        <dbReference type="Proteomes" id="UP000887540"/>
    </source>
</evidence>
<feature type="chain" id="PRO_5037885778" evidence="1">
    <location>
        <begin position="21"/>
        <end position="337"/>
    </location>
</feature>
<dbReference type="WBParaSite" id="ACRNAN_scaffold6790.g19123.t1">
    <property type="protein sequence ID" value="ACRNAN_scaffold6790.g19123.t1"/>
    <property type="gene ID" value="ACRNAN_scaffold6790.g19123"/>
</dbReference>
<sequence length="337" mass="36288">MFIACLQRLIFLLILDLVWSEVISKKLVTEKLVDENEPTAQKLNTHGWLLHLMPPEDYIVDYDDEPKNVAQSETSDFSFDMLKPTPAKIFHPQENVRKKRQVLLVSGGPDFVIEEPSFVRIEEAVLPPPQQVFARRRQSLVDVEAELEADFPVKAPRARALYNIPEGHNLEKSIDGDFLSSVRLPNHEINKNSLPNESEENVEKASQVISQEVQPEIHFPKSTTKNPFEEREKEVDLEKIDALEKEIEKQKAMENFKNQLGGRGTGAGVGSGGLPIGVGANTGVGVGGIGVGTNTGVGIGGLGGGGGPIGVGVQSGLGVGVGPFGVGVQSGFGIGVG</sequence>
<accession>A0A914EA37</accession>
<proteinExistence type="predicted"/>
<reference evidence="3" key="1">
    <citation type="submission" date="2022-11" db="UniProtKB">
        <authorList>
            <consortium name="WormBaseParasite"/>
        </authorList>
    </citation>
    <scope>IDENTIFICATION</scope>
</reference>
<keyword evidence="2" id="KW-1185">Reference proteome</keyword>
<evidence type="ECO:0000256" key="1">
    <source>
        <dbReference type="SAM" id="SignalP"/>
    </source>
</evidence>
<feature type="signal peptide" evidence="1">
    <location>
        <begin position="1"/>
        <end position="20"/>
    </location>
</feature>
<organism evidence="2 3">
    <name type="scientific">Acrobeloides nanus</name>
    <dbReference type="NCBI Taxonomy" id="290746"/>
    <lineage>
        <taxon>Eukaryota</taxon>
        <taxon>Metazoa</taxon>
        <taxon>Ecdysozoa</taxon>
        <taxon>Nematoda</taxon>
        <taxon>Chromadorea</taxon>
        <taxon>Rhabditida</taxon>
        <taxon>Tylenchina</taxon>
        <taxon>Cephalobomorpha</taxon>
        <taxon>Cephaloboidea</taxon>
        <taxon>Cephalobidae</taxon>
        <taxon>Acrobeloides</taxon>
    </lineage>
</organism>
<protein>
    <submittedName>
        <fullName evidence="3">Uncharacterized protein</fullName>
    </submittedName>
</protein>
<keyword evidence="1" id="KW-0732">Signal</keyword>
<dbReference type="AlphaFoldDB" id="A0A914EA37"/>